<feature type="transmembrane region" description="Helical" evidence="1">
    <location>
        <begin position="38"/>
        <end position="57"/>
    </location>
</feature>
<gene>
    <name evidence="3" type="ORF">B0I71DRAFT_130704</name>
    <name evidence="2" type="ORF">YALI1_E04706g</name>
</gene>
<dbReference type="Proteomes" id="UP000256601">
    <property type="component" value="Unassembled WGS sequence"/>
</dbReference>
<dbReference type="VEuPathDB" id="FungiDB:YALI0_E03916g"/>
<protein>
    <submittedName>
        <fullName evidence="2">Uncharacterized protein</fullName>
    </submittedName>
</protein>
<organism evidence="2 4">
    <name type="scientific">Yarrowia lipolytica</name>
    <name type="common">Candida lipolytica</name>
    <dbReference type="NCBI Taxonomy" id="4952"/>
    <lineage>
        <taxon>Eukaryota</taxon>
        <taxon>Fungi</taxon>
        <taxon>Dikarya</taxon>
        <taxon>Ascomycota</taxon>
        <taxon>Saccharomycotina</taxon>
        <taxon>Dipodascomycetes</taxon>
        <taxon>Dipodascales</taxon>
        <taxon>Dipodascales incertae sedis</taxon>
        <taxon>Yarrowia</taxon>
    </lineage>
</organism>
<feature type="transmembrane region" description="Helical" evidence="1">
    <location>
        <begin position="6"/>
        <end position="26"/>
    </location>
</feature>
<dbReference type="VEuPathDB" id="FungiDB:YALI1_E04706g"/>
<dbReference type="Proteomes" id="UP000182444">
    <property type="component" value="Chromosome 1E"/>
</dbReference>
<evidence type="ECO:0000256" key="1">
    <source>
        <dbReference type="SAM" id="Phobius"/>
    </source>
</evidence>
<name>A0A1H6Q6S0_YARLL</name>
<reference evidence="3 5" key="2">
    <citation type="submission" date="2018-07" db="EMBL/GenBank/DDBJ databases">
        <title>Draft Genome Assemblies for Five Robust Yarrowia lipolytica Strains Exhibiting High Lipid Production and Pentose Sugar Utilization and Sugar Alcohol Secretion from Undetoxified Lignocellulosic Biomass Hydrolysates.</title>
        <authorList>
            <consortium name="DOE Joint Genome Institute"/>
            <person name="Walker C."/>
            <person name="Ryu S."/>
            <person name="Na H."/>
            <person name="Zane M."/>
            <person name="LaButti K."/>
            <person name="Lipzen A."/>
            <person name="Haridas S."/>
            <person name="Barry K."/>
            <person name="Grigoriev I.V."/>
            <person name="Quarterman J."/>
            <person name="Slininger P."/>
            <person name="Dien B."/>
            <person name="Trinh C.T."/>
        </authorList>
    </citation>
    <scope>NUCLEOTIDE SEQUENCE [LARGE SCALE GENOMIC DNA]</scope>
    <source>
        <strain evidence="3 5">YB392</strain>
    </source>
</reference>
<dbReference type="EMBL" id="CP017557">
    <property type="protein sequence ID" value="AOW04919.1"/>
    <property type="molecule type" value="Genomic_DNA"/>
</dbReference>
<evidence type="ECO:0000313" key="2">
    <source>
        <dbReference type="EMBL" id="AOW04919.1"/>
    </source>
</evidence>
<dbReference type="AlphaFoldDB" id="A0A1H6Q6S0"/>
<feature type="transmembrane region" description="Helical" evidence="1">
    <location>
        <begin position="69"/>
        <end position="93"/>
    </location>
</feature>
<keyword evidence="1" id="KW-0812">Transmembrane</keyword>
<feature type="transmembrane region" description="Helical" evidence="1">
    <location>
        <begin position="142"/>
        <end position="166"/>
    </location>
</feature>
<dbReference type="KEGG" id="yli:2912171"/>
<reference evidence="2 4" key="1">
    <citation type="journal article" date="2016" name="PLoS ONE">
        <title>Sequence Assembly of Yarrowia lipolytica Strain W29/CLIB89 Shows Transposable Element Diversity.</title>
        <authorList>
            <person name="Magnan C."/>
            <person name="Yu J."/>
            <person name="Chang I."/>
            <person name="Jahn E."/>
            <person name="Kanomata Y."/>
            <person name="Wu J."/>
            <person name="Zeller M."/>
            <person name="Oakes M."/>
            <person name="Baldi P."/>
            <person name="Sandmeyer S."/>
        </authorList>
    </citation>
    <scope>NUCLEOTIDE SEQUENCE [LARGE SCALE GENOMIC DNA]</scope>
    <source>
        <strain evidence="2">CLIB89</strain>
        <strain evidence="4">CLIB89(W29)</strain>
    </source>
</reference>
<evidence type="ECO:0000313" key="5">
    <source>
        <dbReference type="Proteomes" id="UP000256601"/>
    </source>
</evidence>
<keyword evidence="1" id="KW-1133">Transmembrane helix</keyword>
<evidence type="ECO:0000313" key="3">
    <source>
        <dbReference type="EMBL" id="RDW26542.1"/>
    </source>
</evidence>
<dbReference type="EMBL" id="KZ858978">
    <property type="protein sequence ID" value="RDW26542.1"/>
    <property type="molecule type" value="Genomic_DNA"/>
</dbReference>
<proteinExistence type="predicted"/>
<accession>A0A1H6Q6S0</accession>
<sequence length="174" mass="20107">MAALDILMLAFSIWYTGCCMYQLNVLQRQYISFTMYHDRPPLLLSFPFWLVIALPKYTLDTLERVQRTWFNHFLASVVGIQYLMGLLASALWVRRIRELRYMIDNGTYYDHFPDPGEHADYEGEDDFELDVLDETVPAMNGAVLVLAFHVMLGIVMVVILISQFIANLGTIKVT</sequence>
<evidence type="ECO:0000313" key="4">
    <source>
        <dbReference type="Proteomes" id="UP000182444"/>
    </source>
</evidence>
<keyword evidence="1" id="KW-0472">Membrane</keyword>